<reference evidence="4" key="1">
    <citation type="submission" date="2016-04" db="EMBL/GenBank/DDBJ databases">
        <authorList>
            <person name="Chen L."/>
            <person name="Zhuang W."/>
            <person name="Wang G."/>
        </authorList>
    </citation>
    <scope>NUCLEOTIDE SEQUENCE [LARGE SCALE GENOMIC DNA]</scope>
    <source>
        <strain evidence="4">17621</strain>
    </source>
</reference>
<dbReference type="RefSeq" id="WP_081197073.1">
    <property type="nucleotide sequence ID" value="NZ_FOCZ01000022.1"/>
</dbReference>
<dbReference type="InterPro" id="IPR001387">
    <property type="entry name" value="Cro/C1-type_HTH"/>
</dbReference>
<evidence type="ECO:0000313" key="3">
    <source>
        <dbReference type="EMBL" id="OQP55870.1"/>
    </source>
</evidence>
<dbReference type="InterPro" id="IPR010982">
    <property type="entry name" value="Lambda_DNA-bd_dom_sf"/>
</dbReference>
<proteinExistence type="predicted"/>
<dbReference type="InterPro" id="IPR050807">
    <property type="entry name" value="TransReg_Diox_bact_type"/>
</dbReference>
<protein>
    <recommendedName>
        <fullName evidence="2">HTH cro/C1-type domain-containing protein</fullName>
    </recommendedName>
</protein>
<gene>
    <name evidence="3" type="ORF">A4H97_19955</name>
</gene>
<dbReference type="OrthoDB" id="769934at2"/>
<dbReference type="Proteomes" id="UP000192610">
    <property type="component" value="Unassembled WGS sequence"/>
</dbReference>
<feature type="domain" description="HTH cro/C1-type" evidence="2">
    <location>
        <begin position="16"/>
        <end position="70"/>
    </location>
</feature>
<dbReference type="PANTHER" id="PTHR46797:SF1">
    <property type="entry name" value="METHYLPHOSPHONATE SYNTHASE"/>
    <property type="match status" value="1"/>
</dbReference>
<keyword evidence="1" id="KW-0238">DNA-binding</keyword>
<dbReference type="GO" id="GO:0005829">
    <property type="term" value="C:cytosol"/>
    <property type="evidence" value="ECO:0007669"/>
    <property type="project" value="TreeGrafter"/>
</dbReference>
<keyword evidence="4" id="KW-1185">Reference proteome</keyword>
<dbReference type="SUPFAM" id="SSF47413">
    <property type="entry name" value="lambda repressor-like DNA-binding domains"/>
    <property type="match status" value="1"/>
</dbReference>
<evidence type="ECO:0000259" key="2">
    <source>
        <dbReference type="PROSITE" id="PS50943"/>
    </source>
</evidence>
<dbReference type="EMBL" id="LVXG01000002">
    <property type="protein sequence ID" value="OQP55870.1"/>
    <property type="molecule type" value="Genomic_DNA"/>
</dbReference>
<dbReference type="PROSITE" id="PS50943">
    <property type="entry name" value="HTH_CROC1"/>
    <property type="match status" value="1"/>
</dbReference>
<dbReference type="CDD" id="cd00093">
    <property type="entry name" value="HTH_XRE"/>
    <property type="match status" value="1"/>
</dbReference>
<evidence type="ECO:0000313" key="4">
    <source>
        <dbReference type="Proteomes" id="UP000192610"/>
    </source>
</evidence>
<organism evidence="3 4">
    <name type="scientific">Niastella yeongjuensis</name>
    <dbReference type="NCBI Taxonomy" id="354355"/>
    <lineage>
        <taxon>Bacteria</taxon>
        <taxon>Pseudomonadati</taxon>
        <taxon>Bacteroidota</taxon>
        <taxon>Chitinophagia</taxon>
        <taxon>Chitinophagales</taxon>
        <taxon>Chitinophagaceae</taxon>
        <taxon>Niastella</taxon>
    </lineage>
</organism>
<dbReference type="PANTHER" id="PTHR46797">
    <property type="entry name" value="HTH-TYPE TRANSCRIPTIONAL REGULATOR"/>
    <property type="match status" value="1"/>
</dbReference>
<dbReference type="SMART" id="SM00530">
    <property type="entry name" value="HTH_XRE"/>
    <property type="match status" value="1"/>
</dbReference>
<evidence type="ECO:0000256" key="1">
    <source>
        <dbReference type="ARBA" id="ARBA00023125"/>
    </source>
</evidence>
<sequence length="81" mass="9029">MKEKDKIRLQKIGANLLRIRTDKGYTQEELSYNSDVDRSKISKIESGQANLVVTTLLDLAEGLGVDPTELLDLSNKGKPKK</sequence>
<comment type="caution">
    <text evidence="3">The sequence shown here is derived from an EMBL/GenBank/DDBJ whole genome shotgun (WGS) entry which is preliminary data.</text>
</comment>
<dbReference type="GO" id="GO:0003677">
    <property type="term" value="F:DNA binding"/>
    <property type="evidence" value="ECO:0007669"/>
    <property type="project" value="UniProtKB-KW"/>
</dbReference>
<dbReference type="GO" id="GO:0003700">
    <property type="term" value="F:DNA-binding transcription factor activity"/>
    <property type="evidence" value="ECO:0007669"/>
    <property type="project" value="TreeGrafter"/>
</dbReference>
<name>A0A1V9FBV3_9BACT</name>
<accession>A0A1V9FBV3</accession>
<dbReference type="Pfam" id="PF12844">
    <property type="entry name" value="HTH_19"/>
    <property type="match status" value="1"/>
</dbReference>
<dbReference type="STRING" id="354355.SAMN05660816_06557"/>
<dbReference type="AlphaFoldDB" id="A0A1V9FBV3"/>
<dbReference type="Gene3D" id="1.10.260.40">
    <property type="entry name" value="lambda repressor-like DNA-binding domains"/>
    <property type="match status" value="1"/>
</dbReference>